<proteinExistence type="predicted"/>
<dbReference type="OrthoDB" id="25887at2759"/>
<evidence type="ECO:0000313" key="4">
    <source>
        <dbReference type="EMBL" id="OCT45827.1"/>
    </source>
</evidence>
<dbReference type="GO" id="GO:0000045">
    <property type="term" value="P:autophagosome assembly"/>
    <property type="evidence" value="ECO:0007669"/>
    <property type="project" value="TreeGrafter"/>
</dbReference>
<reference evidence="5" key="1">
    <citation type="submission" date="2015-07" db="EMBL/GenBank/DDBJ databases">
        <authorList>
            <person name="Teixeira M.M."/>
            <person name="Souza R.C."/>
            <person name="Almeida L.G."/>
            <person name="Vicente V.A."/>
            <person name="de Hoog S."/>
            <person name="Bocca A.L."/>
            <person name="de Almeida S.R."/>
            <person name="Vasconcelos A.T."/>
            <person name="Felipe M.S."/>
        </authorList>
    </citation>
    <scope>NUCLEOTIDE SEQUENCE [LARGE SCALE GENOMIC DNA]</scope>
    <source>
        <strain evidence="5">KSF</strain>
    </source>
</reference>
<feature type="domain" description="SEP" evidence="3">
    <location>
        <begin position="217"/>
        <end position="281"/>
    </location>
</feature>
<dbReference type="SMART" id="SM00553">
    <property type="entry name" value="SEP"/>
    <property type="match status" value="1"/>
</dbReference>
<name>A0A1C1CBH9_9EURO</name>
<dbReference type="SMART" id="SM00166">
    <property type="entry name" value="UBX"/>
    <property type="match status" value="1"/>
</dbReference>
<dbReference type="GO" id="GO:0043130">
    <property type="term" value="F:ubiquitin binding"/>
    <property type="evidence" value="ECO:0007669"/>
    <property type="project" value="TreeGrafter"/>
</dbReference>
<dbReference type="InterPro" id="IPR009060">
    <property type="entry name" value="UBA-like_sf"/>
</dbReference>
<dbReference type="Gene3D" id="3.10.20.90">
    <property type="entry name" value="Phosphatidylinositol 3-kinase Catalytic Subunit, Chain A, domain 1"/>
    <property type="match status" value="1"/>
</dbReference>
<accession>A0A1C1CBH9</accession>
<feature type="region of interest" description="Disordered" evidence="1">
    <location>
        <begin position="285"/>
        <end position="339"/>
    </location>
</feature>
<dbReference type="PANTHER" id="PTHR23333">
    <property type="entry name" value="UBX DOMAIN CONTAINING PROTEIN"/>
    <property type="match status" value="1"/>
</dbReference>
<dbReference type="VEuPathDB" id="FungiDB:G647_03719"/>
<dbReference type="STRING" id="86049.A0A1C1CBH9"/>
<dbReference type="Pfam" id="PF08059">
    <property type="entry name" value="SEP"/>
    <property type="match status" value="1"/>
</dbReference>
<dbReference type="Pfam" id="PF00789">
    <property type="entry name" value="UBX"/>
    <property type="match status" value="1"/>
</dbReference>
<evidence type="ECO:0000259" key="3">
    <source>
        <dbReference type="PROSITE" id="PS51399"/>
    </source>
</evidence>
<gene>
    <name evidence="4" type="primary">ubx1</name>
    <name evidence="4" type="ORF">CLCR_01584</name>
</gene>
<dbReference type="GO" id="GO:0043161">
    <property type="term" value="P:proteasome-mediated ubiquitin-dependent protein catabolic process"/>
    <property type="evidence" value="ECO:0007669"/>
    <property type="project" value="TreeGrafter"/>
</dbReference>
<dbReference type="SUPFAM" id="SSF102848">
    <property type="entry name" value="NSFL1 (p97 ATPase) cofactor p47, SEP domain"/>
    <property type="match status" value="1"/>
</dbReference>
<dbReference type="InterPro" id="IPR012989">
    <property type="entry name" value="SEP_domain"/>
</dbReference>
<organism evidence="4 5">
    <name type="scientific">Cladophialophora carrionii</name>
    <dbReference type="NCBI Taxonomy" id="86049"/>
    <lineage>
        <taxon>Eukaryota</taxon>
        <taxon>Fungi</taxon>
        <taxon>Dikarya</taxon>
        <taxon>Ascomycota</taxon>
        <taxon>Pezizomycotina</taxon>
        <taxon>Eurotiomycetes</taxon>
        <taxon>Chaetothyriomycetidae</taxon>
        <taxon>Chaetothyriales</taxon>
        <taxon>Herpotrichiellaceae</taxon>
        <taxon>Cladophialophora</taxon>
    </lineage>
</organism>
<comment type="caution">
    <text evidence="4">The sequence shown here is derived from an EMBL/GenBank/DDBJ whole genome shotgun (WGS) entry which is preliminary data.</text>
</comment>
<dbReference type="PROSITE" id="PS51399">
    <property type="entry name" value="SEP"/>
    <property type="match status" value="1"/>
</dbReference>
<dbReference type="Gene3D" id="3.30.420.210">
    <property type="entry name" value="SEP domain"/>
    <property type="match status" value="1"/>
</dbReference>
<dbReference type="VEuPathDB" id="FungiDB:CLCR_01584"/>
<dbReference type="eggNOG" id="KOG2086">
    <property type="taxonomic scope" value="Eukaryota"/>
</dbReference>
<dbReference type="GO" id="GO:0031468">
    <property type="term" value="P:nuclear membrane reassembly"/>
    <property type="evidence" value="ECO:0007669"/>
    <property type="project" value="TreeGrafter"/>
</dbReference>
<dbReference type="GO" id="GO:0007030">
    <property type="term" value="P:Golgi organization"/>
    <property type="evidence" value="ECO:0007669"/>
    <property type="project" value="TreeGrafter"/>
</dbReference>
<dbReference type="Pfam" id="PF14555">
    <property type="entry name" value="UBA_4"/>
    <property type="match status" value="1"/>
</dbReference>
<dbReference type="SUPFAM" id="SSF46934">
    <property type="entry name" value="UBA-like"/>
    <property type="match status" value="1"/>
</dbReference>
<feature type="compositionally biased region" description="Basic and acidic residues" evidence="1">
    <location>
        <begin position="161"/>
        <end position="172"/>
    </location>
</feature>
<dbReference type="EMBL" id="LGRB01000019">
    <property type="protein sequence ID" value="OCT45827.1"/>
    <property type="molecule type" value="Genomic_DNA"/>
</dbReference>
<feature type="compositionally biased region" description="Low complexity" evidence="1">
    <location>
        <begin position="104"/>
        <end position="116"/>
    </location>
</feature>
<dbReference type="PROSITE" id="PS50033">
    <property type="entry name" value="UBX"/>
    <property type="match status" value="1"/>
</dbReference>
<dbReference type="FunFam" id="3.30.420.210:FF:000002">
    <property type="entry name" value="UBX domain-containing protein 1"/>
    <property type="match status" value="1"/>
</dbReference>
<evidence type="ECO:0000259" key="2">
    <source>
        <dbReference type="PROSITE" id="PS50033"/>
    </source>
</evidence>
<feature type="compositionally biased region" description="Acidic residues" evidence="1">
    <location>
        <begin position="56"/>
        <end position="68"/>
    </location>
</feature>
<dbReference type="Gene3D" id="1.10.8.10">
    <property type="entry name" value="DNA helicase RuvA subunit, C-terminal domain"/>
    <property type="match status" value="1"/>
</dbReference>
<dbReference type="GO" id="GO:0061025">
    <property type="term" value="P:membrane fusion"/>
    <property type="evidence" value="ECO:0007669"/>
    <property type="project" value="TreeGrafter"/>
</dbReference>
<dbReference type="GO" id="GO:0005829">
    <property type="term" value="C:cytosol"/>
    <property type="evidence" value="ECO:0007669"/>
    <property type="project" value="TreeGrafter"/>
</dbReference>
<evidence type="ECO:0000256" key="1">
    <source>
        <dbReference type="SAM" id="MobiDB-lite"/>
    </source>
</evidence>
<dbReference type="InterPro" id="IPR029071">
    <property type="entry name" value="Ubiquitin-like_domsf"/>
</dbReference>
<keyword evidence="5" id="KW-1185">Reference proteome</keyword>
<feature type="domain" description="UBX" evidence="2">
    <location>
        <begin position="336"/>
        <end position="400"/>
    </location>
</feature>
<dbReference type="CDD" id="cd14348">
    <property type="entry name" value="UBA_p47"/>
    <property type="match status" value="1"/>
</dbReference>
<dbReference type="AlphaFoldDB" id="A0A1C1CBH9"/>
<dbReference type="GO" id="GO:0005634">
    <property type="term" value="C:nucleus"/>
    <property type="evidence" value="ECO:0007669"/>
    <property type="project" value="TreeGrafter"/>
</dbReference>
<dbReference type="Proteomes" id="UP000094526">
    <property type="component" value="Unassembled WGS sequence"/>
</dbReference>
<protein>
    <submittedName>
        <fullName evidence="4">UBX domain-containing protein 1</fullName>
    </submittedName>
</protein>
<dbReference type="SUPFAM" id="SSF54236">
    <property type="entry name" value="Ubiquitin-like"/>
    <property type="match status" value="1"/>
</dbReference>
<evidence type="ECO:0000313" key="5">
    <source>
        <dbReference type="Proteomes" id="UP000094526"/>
    </source>
</evidence>
<feature type="region of interest" description="Disordered" evidence="1">
    <location>
        <begin position="44"/>
        <end position="216"/>
    </location>
</feature>
<dbReference type="InterPro" id="IPR036241">
    <property type="entry name" value="NSFL1C_SEP_dom_sf"/>
</dbReference>
<dbReference type="InterPro" id="IPR001012">
    <property type="entry name" value="UBX_dom"/>
</dbReference>
<feature type="compositionally biased region" description="Low complexity" evidence="1">
    <location>
        <begin position="312"/>
        <end position="332"/>
    </location>
</feature>
<dbReference type="PANTHER" id="PTHR23333:SF20">
    <property type="entry name" value="NSFL1 COFACTOR P47"/>
    <property type="match status" value="1"/>
</dbReference>
<sequence>MANPDPAEQNALVQQFSQITGTSPRQAQQFMTASDWDLETAVANYYAAQEDHTEDNQDDSDYVDEDDPESSHPAQAQPTHSAHGAGRRLGDGPSDSQPVPPVPTSSSSSSRPRNQPGTQKKFATLGDVAAGNGNGDDSDDDDKQDLFAGGEKSGLAVQNPDDLRKRILEKAQKRGPVPKDAAPKKSHFTGSARTLGGDDAPSREIPAAPQPRGRTERVERVLHFWQDGFSIDDGDLYRFDDPRNAEILNSIRQGRAPLNIMNVQPGQEVDVEIKQHEEKYVKPKQKYKPFGGSGQRLGSPTPGVPSMPGAFSSETPAPAPAPASTVAAPPATEVDESKPTVTLRISLGSGTRLTSRFNTDQTIGDVYDFVRRAEPGGRDFVLQTTFPTTDLTDKAKVLGEMADFKRGGAVVQRYI</sequence>